<feature type="region of interest" description="Disordered" evidence="1">
    <location>
        <begin position="34"/>
        <end position="71"/>
    </location>
</feature>
<evidence type="ECO:0000256" key="1">
    <source>
        <dbReference type="SAM" id="MobiDB-lite"/>
    </source>
</evidence>
<sequence>MAGNTSDYLLQQLVNQTKDNNDSLSAIRELLAENIKNDRKKSGSKSGKRNGSNSSSTGNRGSRTNNKADDGKEFGKIFKSLSSEVSNVGKTMMSTSANVSNVVNSLGMSASSFAGSLAMIPGPVGAAASAFKLVADAGLAVYNVLNAQLEVYNRINSAGVALSEGYGSILKGAGASMMSIDAFGEALQTHSAVVAQLDGAYGDGVSTFGKLLGTVQQAQNQLGLYGVSQKTLTDLTARNIKFQKQFGGREMLRSMDQAKSTEQFIMSMTKFSKSMGESVDALLNKTQNLDKSLDTRSMQIALQNYSGLSSKAAVATSKAFNEAAASMGDAGADFLRLISHRLTIGGVPDDLLTPVLNQFADLGENLVRSGVTDSQEIRRQQLEFVKKNKELIKQDLLNQIQLGNTTAATFNQQLLDMEAAINDPKSQPADKLTQFTDRFNRWISKEFTEPFNKMYADTQNSIADYLTDIADRTDGAWEFIGELALDGFGLVPIAKDAVAYLDRIGGEFEQWLEGLGTEIFGSGYNKVSEAFDSFMNNLMDLPGKLWDSVKGWFGGSDDKVKVENNSVTDGAEKVNNYFEEKMNSFGDYISSSFDGFLKWNSSRNFKQPKPLDESVAEKLISSGLENKPRATARIEKSEHVAPYVTITPKTFDKSAWGPNEPPIQAEPDDYEAMKAMINSGSSMANANNNATISEDMKELLKKLADVNEQSLSAVQQTNNYLRTISENTQGERNS</sequence>
<evidence type="ECO:0000313" key="3">
    <source>
        <dbReference type="Proteomes" id="UP000029889"/>
    </source>
</evidence>
<feature type="compositionally biased region" description="Low complexity" evidence="1">
    <location>
        <begin position="49"/>
        <end position="65"/>
    </location>
</feature>
<dbReference type="RefSeq" id="YP_009102184.1">
    <property type="nucleotide sequence ID" value="NC_025447.1"/>
</dbReference>
<reference evidence="2 3" key="1">
    <citation type="submission" date="2014-09" db="EMBL/GenBank/DDBJ databases">
        <authorList>
            <person name="Lapin J.S."/>
            <person name="Pope W.H."/>
            <person name="Hua J."/>
            <person name="Ford M.E."/>
            <person name="Conway J.F."/>
            <person name="Hatfull G.F."/>
            <person name="Hendrix R.W."/>
        </authorList>
    </citation>
    <scope>NUCLEOTIDE SEQUENCE [LARGE SCALE GENOMIC DNA]</scope>
</reference>
<dbReference type="GeneID" id="22111637"/>
<dbReference type="EMBL" id="KM507819">
    <property type="protein sequence ID" value="AIT14487.1"/>
    <property type="molecule type" value="Genomic_DNA"/>
</dbReference>
<accession>A0A097EYJ1</accession>
<evidence type="ECO:0000313" key="2">
    <source>
        <dbReference type="EMBL" id="AIT14487.1"/>
    </source>
</evidence>
<name>A0A097EYJ1_9CAUD</name>
<dbReference type="Proteomes" id="UP000029889">
    <property type="component" value="Segment"/>
</dbReference>
<keyword evidence="3" id="KW-1185">Reference proteome</keyword>
<gene>
    <name evidence="2" type="primary">597</name>
    <name evidence="2" type="ORF">PBI_121Q_597</name>
</gene>
<proteinExistence type="predicted"/>
<dbReference type="OrthoDB" id="3111at10239"/>
<dbReference type="KEGG" id="vg:22111637"/>
<organism evidence="2 3">
    <name type="scientific">Escherichia phage 121Q</name>
    <dbReference type="NCBI Taxonomy" id="1555202"/>
    <lineage>
        <taxon>Viruses</taxon>
        <taxon>Duplodnaviria</taxon>
        <taxon>Heunggongvirae</taxon>
        <taxon>Uroviricota</taxon>
        <taxon>Caudoviricetes</taxon>
        <taxon>Asteriusvirus</taxon>
        <taxon>Asteriusvirus av121Q</taxon>
    </lineage>
</organism>
<protein>
    <submittedName>
        <fullName evidence="2">Structural protein</fullName>
    </submittedName>
</protein>